<dbReference type="AlphaFoldDB" id="A0A5N0V4F2"/>
<dbReference type="OrthoDB" id="3631275at2"/>
<evidence type="ECO:0000313" key="2">
    <source>
        <dbReference type="EMBL" id="KAA9159953.1"/>
    </source>
</evidence>
<evidence type="ECO:0000256" key="1">
    <source>
        <dbReference type="SAM" id="SignalP"/>
    </source>
</evidence>
<feature type="chain" id="PRO_5024428956" evidence="1">
    <location>
        <begin position="27"/>
        <end position="140"/>
    </location>
</feature>
<keyword evidence="3" id="KW-1185">Reference proteome</keyword>
<sequence>MSKKTVALTGMLAGLAAVATVVPAQAVELREGVCYGQLNIAGRDFGTAIEWGGLYTCDQVSAGPYDADWSVSSDGAVIASGKFQPVIGAQQQTPFPVVHVNLPGPVPHAAKHVKVQVVFNAKIDPGIMSTEQDVYYSPPD</sequence>
<name>A0A5N0V4F2_9PSEU</name>
<feature type="signal peptide" evidence="1">
    <location>
        <begin position="1"/>
        <end position="26"/>
    </location>
</feature>
<keyword evidence="1" id="KW-0732">Signal</keyword>
<organism evidence="2 3">
    <name type="scientific">Amycolatopsis acidicola</name>
    <dbReference type="NCBI Taxonomy" id="2596893"/>
    <lineage>
        <taxon>Bacteria</taxon>
        <taxon>Bacillati</taxon>
        <taxon>Actinomycetota</taxon>
        <taxon>Actinomycetes</taxon>
        <taxon>Pseudonocardiales</taxon>
        <taxon>Pseudonocardiaceae</taxon>
        <taxon>Amycolatopsis</taxon>
    </lineage>
</organism>
<dbReference type="RefSeq" id="WP_144755438.1">
    <property type="nucleotide sequence ID" value="NZ_VMNW02000026.1"/>
</dbReference>
<accession>A0A5N0V4F2</accession>
<proteinExistence type="predicted"/>
<dbReference type="EMBL" id="VMNW02000026">
    <property type="protein sequence ID" value="KAA9159953.1"/>
    <property type="molecule type" value="Genomic_DNA"/>
</dbReference>
<gene>
    <name evidence="2" type="ORF">FPZ12_018855</name>
</gene>
<evidence type="ECO:0000313" key="3">
    <source>
        <dbReference type="Proteomes" id="UP000319769"/>
    </source>
</evidence>
<comment type="caution">
    <text evidence="2">The sequence shown here is derived from an EMBL/GenBank/DDBJ whole genome shotgun (WGS) entry which is preliminary data.</text>
</comment>
<reference evidence="2" key="1">
    <citation type="submission" date="2019-09" db="EMBL/GenBank/DDBJ databases">
        <authorList>
            <person name="Teo W.F.A."/>
            <person name="Duangmal K."/>
        </authorList>
    </citation>
    <scope>NUCLEOTIDE SEQUENCE [LARGE SCALE GENOMIC DNA]</scope>
    <source>
        <strain evidence="2">K81G1</strain>
    </source>
</reference>
<protein>
    <submittedName>
        <fullName evidence="2">Uncharacterized protein</fullName>
    </submittedName>
</protein>
<dbReference type="Proteomes" id="UP000319769">
    <property type="component" value="Unassembled WGS sequence"/>
</dbReference>